<feature type="compositionally biased region" description="Basic and acidic residues" evidence="1">
    <location>
        <begin position="88"/>
        <end position="104"/>
    </location>
</feature>
<gene>
    <name evidence="2" type="ORF">SAMN05216586_101522</name>
</gene>
<evidence type="ECO:0000313" key="3">
    <source>
        <dbReference type="Proteomes" id="UP000243518"/>
    </source>
</evidence>
<protein>
    <submittedName>
        <fullName evidence="2">Uncharacterized protein</fullName>
    </submittedName>
</protein>
<keyword evidence="3" id="KW-1185">Reference proteome</keyword>
<evidence type="ECO:0000313" key="2">
    <source>
        <dbReference type="EMBL" id="SEF62197.1"/>
    </source>
</evidence>
<dbReference type="AlphaFoldDB" id="A0AAQ1G4J2"/>
<sequence length="120" mass="13389">MIAEAQFNRATLDCMTALRRQLKRTLGVTIRLGDPDAVESMIGLSRDSSSAEIRELGTRLADMIRPRQDDQAQSPLAQGAIASRQFQHRQENRARLEAESEHAEAPSGSVRIYRGQVIRS</sequence>
<feature type="region of interest" description="Disordered" evidence="1">
    <location>
        <begin position="66"/>
        <end position="109"/>
    </location>
</feature>
<dbReference type="EMBL" id="FNVE01000001">
    <property type="protein sequence ID" value="SEF62197.1"/>
    <property type="molecule type" value="Genomic_DNA"/>
</dbReference>
<evidence type="ECO:0000256" key="1">
    <source>
        <dbReference type="SAM" id="MobiDB-lite"/>
    </source>
</evidence>
<dbReference type="RefSeq" id="WP_088273616.1">
    <property type="nucleotide sequence ID" value="NZ_FNVE01000001.1"/>
</dbReference>
<dbReference type="Proteomes" id="UP000243518">
    <property type="component" value="Unassembled WGS sequence"/>
</dbReference>
<comment type="caution">
    <text evidence="2">The sequence shown here is derived from an EMBL/GenBank/DDBJ whole genome shotgun (WGS) entry which is preliminary data.</text>
</comment>
<organism evidence="2 3">
    <name type="scientific">Halopseudomonas aestusnigri</name>
    <dbReference type="NCBI Taxonomy" id="857252"/>
    <lineage>
        <taxon>Bacteria</taxon>
        <taxon>Pseudomonadati</taxon>
        <taxon>Pseudomonadota</taxon>
        <taxon>Gammaproteobacteria</taxon>
        <taxon>Pseudomonadales</taxon>
        <taxon>Pseudomonadaceae</taxon>
        <taxon>Halopseudomonas</taxon>
    </lineage>
</organism>
<reference evidence="2 3" key="1">
    <citation type="submission" date="2016-10" db="EMBL/GenBank/DDBJ databases">
        <authorList>
            <person name="Varghese N."/>
            <person name="Submissions S."/>
        </authorList>
    </citation>
    <scope>NUCLEOTIDE SEQUENCE [LARGE SCALE GENOMIC DNA]</scope>
    <source>
        <strain evidence="2 3">CECT 8317</strain>
    </source>
</reference>
<accession>A0AAQ1G4J2</accession>
<name>A0AAQ1G4J2_9GAMM</name>
<proteinExistence type="predicted"/>